<comment type="function">
    <text evidence="1">Catalyzes the reversible reduction of methenyl-H(4)MPT(+) to methylene-H(4)MPT.</text>
</comment>
<evidence type="ECO:0000256" key="7">
    <source>
        <dbReference type="ARBA" id="ARBA00029901"/>
    </source>
</evidence>
<evidence type="ECO:0000256" key="5">
    <source>
        <dbReference type="ARBA" id="ARBA00017649"/>
    </source>
</evidence>
<dbReference type="InterPro" id="IPR010063">
    <property type="entry name" value="HMDII/III"/>
</dbReference>
<dbReference type="NCBIfam" id="TIGR01724">
    <property type="entry name" value="hmd_rel"/>
    <property type="match status" value="1"/>
</dbReference>
<dbReference type="InterPro" id="IPR055205">
    <property type="entry name" value="HMD_N"/>
</dbReference>
<evidence type="ECO:0000259" key="12">
    <source>
        <dbReference type="Pfam" id="PF22616"/>
    </source>
</evidence>
<evidence type="ECO:0000256" key="3">
    <source>
        <dbReference type="ARBA" id="ARBA00008890"/>
    </source>
</evidence>
<organism evidence="13 14">
    <name type="scientific">Methanothermus fervidus (strain ATCC 43054 / DSM 2088 / JCM 10308 / V24 S)</name>
    <dbReference type="NCBI Taxonomy" id="523846"/>
    <lineage>
        <taxon>Archaea</taxon>
        <taxon>Methanobacteriati</taxon>
        <taxon>Methanobacteriota</taxon>
        <taxon>Methanomada group</taxon>
        <taxon>Methanobacteria</taxon>
        <taxon>Methanobacteriales</taxon>
        <taxon>Methanothermaceae</taxon>
        <taxon>Methanothermus</taxon>
    </lineage>
</organism>
<comment type="pathway">
    <text evidence="2">One-carbon metabolism; methanogenesis from CO(2); 5,10-methylene-5,6,7,8-tetrahydromethanopterin from 5,10-methenyl-5,6,7,8-tetrahydromethanopterin (hydrogen route): step 1/1.</text>
</comment>
<keyword evidence="6 13" id="KW-0560">Oxidoreductase</keyword>
<keyword evidence="10" id="KW-0175">Coiled coil</keyword>
<gene>
    <name evidence="13" type="ordered locus">Mfer_0493</name>
</gene>
<dbReference type="EC" id="1.12.98.2" evidence="4"/>
<comment type="similarity">
    <text evidence="3">Belongs to the HMD family.</text>
</comment>
<dbReference type="InterPro" id="IPR038182">
    <property type="entry name" value="HMD_C_sf"/>
</dbReference>
<dbReference type="EMBL" id="CP002278">
    <property type="protein sequence ID" value="ADP77293.1"/>
    <property type="molecule type" value="Genomic_DNA"/>
</dbReference>
<dbReference type="Pfam" id="PF03201">
    <property type="entry name" value="HMD"/>
    <property type="match status" value="1"/>
</dbReference>
<dbReference type="OrthoDB" id="70340at2157"/>
<evidence type="ECO:0000256" key="6">
    <source>
        <dbReference type="ARBA" id="ARBA00023002"/>
    </source>
</evidence>
<evidence type="ECO:0000259" key="11">
    <source>
        <dbReference type="Pfam" id="PF03201"/>
    </source>
</evidence>
<keyword evidence="14" id="KW-1185">Reference proteome</keyword>
<dbReference type="STRING" id="523846.Mfer_0493"/>
<feature type="domain" description="H2-forming N5,N10-methylenetetrahydromethanopterin dehydrogenase C-terminal" evidence="11">
    <location>
        <begin position="193"/>
        <end position="288"/>
    </location>
</feature>
<evidence type="ECO:0000256" key="4">
    <source>
        <dbReference type="ARBA" id="ARBA00012335"/>
    </source>
</evidence>
<dbReference type="InterPro" id="IPR024190">
    <property type="entry name" value="METHMP_Hmd"/>
</dbReference>
<reference evidence="13 14" key="1">
    <citation type="journal article" date="2010" name="Stand. Genomic Sci.">
        <title>Complete genome sequence of Methanothermus fervidus type strain (V24S).</title>
        <authorList>
            <person name="Anderson I."/>
            <person name="Djao O.D."/>
            <person name="Misra M."/>
            <person name="Chertkov O."/>
            <person name="Nolan M."/>
            <person name="Lucas S."/>
            <person name="Lapidus A."/>
            <person name="Del Rio T.G."/>
            <person name="Tice H."/>
            <person name="Cheng J.F."/>
            <person name="Tapia R."/>
            <person name="Han C."/>
            <person name="Goodwin L."/>
            <person name="Pitluck S."/>
            <person name="Liolios K."/>
            <person name="Ivanova N."/>
            <person name="Mavromatis K."/>
            <person name="Mikhailova N."/>
            <person name="Pati A."/>
            <person name="Brambilla E."/>
            <person name="Chen A."/>
            <person name="Palaniappan K."/>
            <person name="Land M."/>
            <person name="Hauser L."/>
            <person name="Chang Y.J."/>
            <person name="Jeffries C.D."/>
            <person name="Sikorski J."/>
            <person name="Spring S."/>
            <person name="Rohde M."/>
            <person name="Eichinger K."/>
            <person name="Huber H."/>
            <person name="Wirth R."/>
            <person name="Goker M."/>
            <person name="Detter J.C."/>
            <person name="Woyke T."/>
            <person name="Bristow J."/>
            <person name="Eisen J.A."/>
            <person name="Markowitz V."/>
            <person name="Hugenholtz P."/>
            <person name="Klenk H.P."/>
            <person name="Kyrpides N.C."/>
        </authorList>
    </citation>
    <scope>NUCLEOTIDE SEQUENCE [LARGE SCALE GENOMIC DNA]</scope>
    <source>
        <strain evidence="14">ATCC 43054 / DSM 2088 / JCM 10308 / V24 S</strain>
    </source>
</reference>
<dbReference type="AlphaFoldDB" id="E3GYB1"/>
<sequence length="341" mass="37538">MKIAIYGAGNQNLYTKILKLQERFGGEPPFGGSRMAIEFSEAGHDVVLAEKNREVMEEEHWKKVEDAGVEITDKDEEAAKDAEVAILFTPFGKRTYEIVKKIIKHLPEGSVIANTCTASPLVIYYTFEREFRERKDLGISSLHPAAVPGTPQHGHYVISGKTTFGLEIASEDQVGKCVELAKSCGKEVFLVPADVSSAVGDMGVLVTAVTLAGILDYYTVGTKIIPAPKEMVEKQIIMTLNTIASLVESSGIEGLIKILDPKMIVKCAKSMLLKDDQEELKAALKTLSTINDEFNEMKKKGKINPTHFVASQSLTKELINMVGEAAARGVLRRSWQELFKY</sequence>
<evidence type="ECO:0000256" key="9">
    <source>
        <dbReference type="ARBA" id="ARBA00030763"/>
    </source>
</evidence>
<feature type="coiled-coil region" evidence="10">
    <location>
        <begin position="273"/>
        <end position="300"/>
    </location>
</feature>
<dbReference type="Gene3D" id="3.40.50.720">
    <property type="entry name" value="NAD(P)-binding Rossmann-like Domain"/>
    <property type="match status" value="1"/>
</dbReference>
<evidence type="ECO:0000313" key="13">
    <source>
        <dbReference type="EMBL" id="ADP77293.1"/>
    </source>
</evidence>
<dbReference type="GO" id="GO:0047068">
    <property type="term" value="F:N5,N10-methenyltetrahydromethanopterin hydrogenase activity"/>
    <property type="evidence" value="ECO:0007669"/>
    <property type="project" value="UniProtKB-EC"/>
</dbReference>
<evidence type="ECO:0000256" key="1">
    <source>
        <dbReference type="ARBA" id="ARBA00002058"/>
    </source>
</evidence>
<dbReference type="InterPro" id="IPR004889">
    <property type="entry name" value="HMD_C"/>
</dbReference>
<evidence type="ECO:0000256" key="10">
    <source>
        <dbReference type="SAM" id="Coils"/>
    </source>
</evidence>
<dbReference type="KEGG" id="mfv:Mfer_0493"/>
<proteinExistence type="inferred from homology"/>
<dbReference type="SUPFAM" id="SSF48179">
    <property type="entry name" value="6-phosphogluconate dehydrogenase C-terminal domain-like"/>
    <property type="match status" value="1"/>
</dbReference>
<accession>E3GYB1</accession>
<dbReference type="SUPFAM" id="SSF51735">
    <property type="entry name" value="NAD(P)-binding Rossmann-fold domains"/>
    <property type="match status" value="1"/>
</dbReference>
<feature type="domain" description="5,10-methenyltetrahydromethanopterin hydrogenase N-terminal" evidence="12">
    <location>
        <begin position="60"/>
        <end position="184"/>
    </location>
</feature>
<evidence type="ECO:0000256" key="8">
    <source>
        <dbReference type="ARBA" id="ARBA00030515"/>
    </source>
</evidence>
<dbReference type="InterPro" id="IPR008927">
    <property type="entry name" value="6-PGluconate_DH-like_C_sf"/>
</dbReference>
<evidence type="ECO:0000313" key="14">
    <source>
        <dbReference type="Proteomes" id="UP000002315"/>
    </source>
</evidence>
<dbReference type="NCBIfam" id="NF009208">
    <property type="entry name" value="PRK12557.1"/>
    <property type="match status" value="1"/>
</dbReference>
<dbReference type="Pfam" id="PF22616">
    <property type="entry name" value="HMD_N"/>
    <property type="match status" value="1"/>
</dbReference>
<dbReference type="HOGENOM" id="CLU_069755_0_0_2"/>
<evidence type="ECO:0000256" key="2">
    <source>
        <dbReference type="ARBA" id="ARBA00005226"/>
    </source>
</evidence>
<dbReference type="PIRSF" id="PIRSF016158">
    <property type="entry name" value="HMD"/>
    <property type="match status" value="1"/>
</dbReference>
<dbReference type="Gene3D" id="1.20.120.1300">
    <property type="entry name" value="Hmd, C-terminal helical subdomain"/>
    <property type="match status" value="1"/>
</dbReference>
<dbReference type="Proteomes" id="UP000002315">
    <property type="component" value="Chromosome"/>
</dbReference>
<name>E3GYB1_METFV</name>
<dbReference type="PIRSF" id="PIRSF500166">
    <property type="entry name" value="HMDII_III"/>
    <property type="match status" value="1"/>
</dbReference>
<dbReference type="InterPro" id="IPR036291">
    <property type="entry name" value="NAD(P)-bd_dom_sf"/>
</dbReference>
<protein>
    <recommendedName>
        <fullName evidence="5">5,10-methenyltetrahydromethanopterin hydrogenase</fullName>
        <ecNumber evidence="4">1.12.98.2</ecNumber>
    </recommendedName>
    <alternativeName>
        <fullName evidence="8">H(2)-dependent methylene-H(4)MPT dehydrogenase</fullName>
    </alternativeName>
    <alternativeName>
        <fullName evidence="7">H(2)-forming N(5),N(10)-methylenetetrahydromethanopterin dehydrogenase</fullName>
    </alternativeName>
    <alternativeName>
        <fullName evidence="9">N(5),N(10)-methenyltetrahydromethanopterin hydrogenase</fullName>
    </alternativeName>
</protein>